<sequence>MDKAVRPHRGVRLCGCENRRAVTNRGEGCGAFFEASDAQAQIWVVWPETLMTFSPSSFLCLSQESSQPKSLG</sequence>
<dbReference type="EMBL" id="FCNL01000022">
    <property type="protein sequence ID" value="CVI19077.1"/>
    <property type="molecule type" value="Genomic_DNA"/>
</dbReference>
<comment type="caution">
    <text evidence="1">The sequence shown here is derived from an EMBL/GenBank/DDBJ whole genome shotgun (WGS) entry which is preliminary data.</text>
</comment>
<reference evidence="1 2" key="1">
    <citation type="submission" date="2016-01" db="EMBL/GenBank/DDBJ databases">
        <authorList>
            <person name="Regsiter A."/>
            <person name="william w."/>
        </authorList>
    </citation>
    <scope>NUCLEOTIDE SEQUENCE [LARGE SCALE GENOMIC DNA]</scope>
    <source>
        <strain evidence="1 2">B6</strain>
    </source>
</reference>
<evidence type="ECO:0000313" key="2">
    <source>
        <dbReference type="Proteomes" id="UP000192074"/>
    </source>
</evidence>
<evidence type="ECO:0000313" key="1">
    <source>
        <dbReference type="EMBL" id="CVI19077.1"/>
    </source>
</evidence>
<organism evidence="1 2">
    <name type="scientific">Agrobacterium tumefaciens str. B6</name>
    <dbReference type="NCBI Taxonomy" id="1183423"/>
    <lineage>
        <taxon>Bacteria</taxon>
        <taxon>Pseudomonadati</taxon>
        <taxon>Pseudomonadota</taxon>
        <taxon>Alphaproteobacteria</taxon>
        <taxon>Hyphomicrobiales</taxon>
        <taxon>Rhizobiaceae</taxon>
        <taxon>Rhizobium/Agrobacterium group</taxon>
        <taxon>Agrobacterium</taxon>
        <taxon>Agrobacterium tumefaciens complex</taxon>
    </lineage>
</organism>
<accession>A0A822V374</accession>
<name>A0A822V374_AGRTU</name>
<protein>
    <submittedName>
        <fullName evidence="1">Uncharacterized protein</fullName>
    </submittedName>
</protein>
<gene>
    <name evidence="1" type="ORF">AGR4A_Cc50127</name>
</gene>
<proteinExistence type="predicted"/>
<dbReference type="AlphaFoldDB" id="A0A822V374"/>
<dbReference type="Proteomes" id="UP000192074">
    <property type="component" value="Unassembled WGS sequence"/>
</dbReference>